<dbReference type="eggNOG" id="arCOG03167">
    <property type="taxonomic scope" value="Archaea"/>
</dbReference>
<dbReference type="PaxDb" id="768679-TTX_1216"/>
<dbReference type="EMBL" id="FN869859">
    <property type="protein sequence ID" value="CCC81854.1"/>
    <property type="molecule type" value="Genomic_DNA"/>
</dbReference>
<dbReference type="GeneID" id="11262099"/>
<evidence type="ECO:0000313" key="2">
    <source>
        <dbReference type="EMBL" id="CCC81854.1"/>
    </source>
</evidence>
<dbReference type="KEGG" id="ttn:TTX_1216"/>
<dbReference type="STRING" id="768679.TTX_1216"/>
<gene>
    <name evidence="2" type="ordered locus">TTX_1216</name>
</gene>
<dbReference type="PATRIC" id="fig|768679.9.peg.1224"/>
<sequence length="258" mass="28789">MRALERAVVTATGSSTVGLVKTPERFPGRRGSGRDVVVLPLDFPTYAEVTGVAGGDPAALAEAFHEYLETGGFPRSINRHPDAAETVVDAVVSEAYRHGRSPHLLKDIVAAVLDRVPSPTSYHALAQDVGVSHNTVREYLEFLADIYAVGIALQISGGMPQPRREKKIFFRDPLLYRALAQWTSRAVDEAALLEHVVQEHLYRKFGEIYYWRNKEEVDAVAGPYKVEIKRTRPRRTHPADVQILTKEDIPHFLKQLKG</sequence>
<evidence type="ECO:0000259" key="1">
    <source>
        <dbReference type="Pfam" id="PF13635"/>
    </source>
</evidence>
<reference evidence="2 3" key="1">
    <citation type="journal article" date="2011" name="PLoS ONE">
        <title>The complete genome sequence of Thermoproteus tenax: a physiologically versatile member of the Crenarchaeota.</title>
        <authorList>
            <person name="Siebers B."/>
            <person name="Zaparty M."/>
            <person name="Raddatz G."/>
            <person name="Tjaden B."/>
            <person name="Albers S.V."/>
            <person name="Bell S.D."/>
            <person name="Blombach F."/>
            <person name="Kletzin A."/>
            <person name="Kyrpides N."/>
            <person name="Lanz C."/>
            <person name="Plagens A."/>
            <person name="Rampp M."/>
            <person name="Rosinus A."/>
            <person name="von Jan M."/>
            <person name="Makarova K.S."/>
            <person name="Klenk H.P."/>
            <person name="Schuster S.C."/>
            <person name="Hensel R."/>
        </authorList>
    </citation>
    <scope>NUCLEOTIDE SEQUENCE [LARGE SCALE GENOMIC DNA]</scope>
    <source>
        <strain evidence="3">ATCC 35583 / DSM 2078 / JCM 9277 / NBRC 100435 / Kra 1</strain>
    </source>
</reference>
<evidence type="ECO:0000313" key="3">
    <source>
        <dbReference type="Proteomes" id="UP000002654"/>
    </source>
</evidence>
<dbReference type="InterPro" id="IPR025420">
    <property type="entry name" value="DUF4143"/>
</dbReference>
<dbReference type="RefSeq" id="WP_014127109.1">
    <property type="nucleotide sequence ID" value="NC_016070.1"/>
</dbReference>
<dbReference type="PANTHER" id="PTHR33295">
    <property type="entry name" value="ATPASE"/>
    <property type="match status" value="1"/>
</dbReference>
<dbReference type="AlphaFoldDB" id="G4RJV9"/>
<dbReference type="Pfam" id="PF13635">
    <property type="entry name" value="DUF4143"/>
    <property type="match status" value="1"/>
</dbReference>
<dbReference type="PANTHER" id="PTHR33295:SF18">
    <property type="entry name" value="AAA+ ATPASE DOMAIN-CONTAINING PROTEIN"/>
    <property type="match status" value="1"/>
</dbReference>
<name>G4RJV9_THETK</name>
<dbReference type="HOGENOM" id="CLU_1076137_0_0_2"/>
<dbReference type="Proteomes" id="UP000002654">
    <property type="component" value="Chromosome"/>
</dbReference>
<accession>G4RJV9</accession>
<feature type="domain" description="DUF4143" evidence="1">
    <location>
        <begin position="96"/>
        <end position="221"/>
    </location>
</feature>
<organism evidence="2 3">
    <name type="scientific">Thermoproteus tenax (strain ATCC 35583 / DSM 2078 / JCM 9277 / NBRC 100435 / Kra 1)</name>
    <dbReference type="NCBI Taxonomy" id="768679"/>
    <lineage>
        <taxon>Archaea</taxon>
        <taxon>Thermoproteota</taxon>
        <taxon>Thermoprotei</taxon>
        <taxon>Thermoproteales</taxon>
        <taxon>Thermoproteaceae</taxon>
        <taxon>Thermoproteus</taxon>
    </lineage>
</organism>
<proteinExistence type="predicted"/>
<protein>
    <submittedName>
        <fullName evidence="2">ATPase, AAA+ superfamily</fullName>
    </submittedName>
</protein>
<keyword evidence="3" id="KW-1185">Reference proteome</keyword>